<dbReference type="Proteomes" id="UP000272942">
    <property type="component" value="Unassembled WGS sequence"/>
</dbReference>
<feature type="compositionally biased region" description="Polar residues" evidence="1">
    <location>
        <begin position="85"/>
        <end position="94"/>
    </location>
</feature>
<dbReference type="AlphaFoldDB" id="A0A183ALE1"/>
<evidence type="ECO:0000313" key="4">
    <source>
        <dbReference type="WBParaSite" id="ECPE_0000779501-mRNA-1"/>
    </source>
</evidence>
<evidence type="ECO:0000256" key="1">
    <source>
        <dbReference type="SAM" id="MobiDB-lite"/>
    </source>
</evidence>
<evidence type="ECO:0000313" key="2">
    <source>
        <dbReference type="EMBL" id="VDP81993.1"/>
    </source>
</evidence>
<name>A0A183ALE1_9TREM</name>
<keyword evidence="3" id="KW-1185">Reference proteome</keyword>
<sequence length="94" mass="10631">MALIQRDAQTQRWKVPRGTMLTAARKERIDNYSPTNNPQPTEKIPTECHNVGVDDQRISHRDRVKPVGMARGRRGNARAKCGSRPTRNGPQKEA</sequence>
<dbReference type="WBParaSite" id="ECPE_0000779501-mRNA-1">
    <property type="protein sequence ID" value="ECPE_0000779501-mRNA-1"/>
    <property type="gene ID" value="ECPE_0000779501"/>
</dbReference>
<dbReference type="EMBL" id="UZAN01045065">
    <property type="protein sequence ID" value="VDP81993.1"/>
    <property type="molecule type" value="Genomic_DNA"/>
</dbReference>
<reference evidence="2 3" key="2">
    <citation type="submission" date="2018-11" db="EMBL/GenBank/DDBJ databases">
        <authorList>
            <consortium name="Pathogen Informatics"/>
        </authorList>
    </citation>
    <scope>NUCLEOTIDE SEQUENCE [LARGE SCALE GENOMIC DNA]</scope>
    <source>
        <strain evidence="2 3">Egypt</strain>
    </source>
</reference>
<gene>
    <name evidence="2" type="ORF">ECPE_LOCUS7776</name>
</gene>
<accession>A0A183ALE1</accession>
<reference evidence="4" key="1">
    <citation type="submission" date="2016-06" db="UniProtKB">
        <authorList>
            <consortium name="WormBaseParasite"/>
        </authorList>
    </citation>
    <scope>IDENTIFICATION</scope>
</reference>
<evidence type="ECO:0000313" key="3">
    <source>
        <dbReference type="Proteomes" id="UP000272942"/>
    </source>
</evidence>
<feature type="region of interest" description="Disordered" evidence="1">
    <location>
        <begin position="24"/>
        <end position="47"/>
    </location>
</feature>
<protein>
    <submittedName>
        <fullName evidence="4">Mago-bind domain-containing protein</fullName>
    </submittedName>
</protein>
<feature type="region of interest" description="Disordered" evidence="1">
    <location>
        <begin position="67"/>
        <end position="94"/>
    </location>
</feature>
<organism evidence="4">
    <name type="scientific">Echinostoma caproni</name>
    <dbReference type="NCBI Taxonomy" id="27848"/>
    <lineage>
        <taxon>Eukaryota</taxon>
        <taxon>Metazoa</taxon>
        <taxon>Spiralia</taxon>
        <taxon>Lophotrochozoa</taxon>
        <taxon>Platyhelminthes</taxon>
        <taxon>Trematoda</taxon>
        <taxon>Digenea</taxon>
        <taxon>Plagiorchiida</taxon>
        <taxon>Echinostomata</taxon>
        <taxon>Echinostomatoidea</taxon>
        <taxon>Echinostomatidae</taxon>
        <taxon>Echinostoma</taxon>
    </lineage>
</organism>
<proteinExistence type="predicted"/>